<sequence>MKFITTNSARAKGHHTYSFPLQIHQNFIGMIKKTIYQSCRGMFLTFGEDVARAMENGCPIVALESTIITHGMPFPDNMDTALEVENIIRCKGAVPATIMILDGRIKVGASQSEIEKLALACHKNMKVSRRDISYAIAKKLNGGTTVSSTIFIAKQAKIPVVATGGIGGVHHQVENSMDISADLREIGRTPVVVVCSGIKAILDIPKTLEYLVRF</sequence>
<protein>
    <submittedName>
        <fullName evidence="1">Uncharacterized protein</fullName>
    </submittedName>
</protein>
<organism evidence="1 2">
    <name type="scientific">Eretmocerus hayati</name>
    <dbReference type="NCBI Taxonomy" id="131215"/>
    <lineage>
        <taxon>Eukaryota</taxon>
        <taxon>Metazoa</taxon>
        <taxon>Ecdysozoa</taxon>
        <taxon>Arthropoda</taxon>
        <taxon>Hexapoda</taxon>
        <taxon>Insecta</taxon>
        <taxon>Pterygota</taxon>
        <taxon>Neoptera</taxon>
        <taxon>Endopterygota</taxon>
        <taxon>Hymenoptera</taxon>
        <taxon>Apocrita</taxon>
        <taxon>Proctotrupomorpha</taxon>
        <taxon>Chalcidoidea</taxon>
        <taxon>Aphelinidae</taxon>
        <taxon>Aphelininae</taxon>
        <taxon>Eretmocerus</taxon>
    </lineage>
</organism>
<proteinExistence type="predicted"/>
<comment type="caution">
    <text evidence="1">The sequence shown here is derived from an EMBL/GenBank/DDBJ whole genome shotgun (WGS) entry which is preliminary data.</text>
</comment>
<dbReference type="Proteomes" id="UP001239111">
    <property type="component" value="Chromosome 3"/>
</dbReference>
<evidence type="ECO:0000313" key="2">
    <source>
        <dbReference type="Proteomes" id="UP001239111"/>
    </source>
</evidence>
<name>A0ACC2NIJ5_9HYME</name>
<keyword evidence="2" id="KW-1185">Reference proteome</keyword>
<reference evidence="1" key="1">
    <citation type="submission" date="2023-04" db="EMBL/GenBank/DDBJ databases">
        <title>A chromosome-level genome assembly of the parasitoid wasp Eretmocerus hayati.</title>
        <authorList>
            <person name="Zhong Y."/>
            <person name="Liu S."/>
            <person name="Liu Y."/>
        </authorList>
    </citation>
    <scope>NUCLEOTIDE SEQUENCE</scope>
    <source>
        <strain evidence="1">ZJU_SS_LIU_2023</strain>
    </source>
</reference>
<evidence type="ECO:0000313" key="1">
    <source>
        <dbReference type="EMBL" id="KAJ8671003.1"/>
    </source>
</evidence>
<gene>
    <name evidence="1" type="ORF">QAD02_002262</name>
</gene>
<accession>A0ACC2NIJ5</accession>
<dbReference type="EMBL" id="CM056743">
    <property type="protein sequence ID" value="KAJ8671003.1"/>
    <property type="molecule type" value="Genomic_DNA"/>
</dbReference>